<gene>
    <name evidence="5" type="ORF">SCLCIDRAFT_18634</name>
</gene>
<proteinExistence type="inferred from homology"/>
<name>A0A0C3AZU9_9AGAM</name>
<dbReference type="Pfam" id="PF18758">
    <property type="entry name" value="KDZ"/>
    <property type="match status" value="1"/>
</dbReference>
<dbReference type="GO" id="GO:0019783">
    <property type="term" value="F:ubiquitin-like protein peptidase activity"/>
    <property type="evidence" value="ECO:0007669"/>
    <property type="project" value="UniProtKB-ARBA"/>
</dbReference>
<feature type="domain" description="Ubiquitin-like protease family profile" evidence="4">
    <location>
        <begin position="470"/>
        <end position="642"/>
    </location>
</feature>
<evidence type="ECO:0000313" key="6">
    <source>
        <dbReference type="Proteomes" id="UP000053989"/>
    </source>
</evidence>
<dbReference type="Proteomes" id="UP000053989">
    <property type="component" value="Unassembled WGS sequence"/>
</dbReference>
<evidence type="ECO:0000256" key="1">
    <source>
        <dbReference type="ARBA" id="ARBA00005234"/>
    </source>
</evidence>
<dbReference type="PANTHER" id="PTHR33096:SF1">
    <property type="entry name" value="CXC1-LIKE CYSTEINE CLUSTER ASSOCIATED WITH KDZ TRANSPOSASES DOMAIN-CONTAINING PROTEIN"/>
    <property type="match status" value="1"/>
</dbReference>
<keyword evidence="2" id="KW-0645">Protease</keyword>
<comment type="similarity">
    <text evidence="1">Belongs to the peptidase C48 family.</text>
</comment>
<dbReference type="Pfam" id="PF02902">
    <property type="entry name" value="Peptidase_C48"/>
    <property type="match status" value="1"/>
</dbReference>
<dbReference type="InterPro" id="IPR038765">
    <property type="entry name" value="Papain-like_cys_pep_sf"/>
</dbReference>
<dbReference type="STRING" id="1036808.A0A0C3AZU9"/>
<dbReference type="InterPro" id="IPR040521">
    <property type="entry name" value="KDZ"/>
</dbReference>
<dbReference type="PANTHER" id="PTHR33096">
    <property type="entry name" value="CXC2 DOMAIN-CONTAINING PROTEIN"/>
    <property type="match status" value="1"/>
</dbReference>
<dbReference type="PROSITE" id="PS50600">
    <property type="entry name" value="ULP_PROTEASE"/>
    <property type="match status" value="1"/>
</dbReference>
<dbReference type="HOGENOM" id="CLU_004552_0_0_1"/>
<reference evidence="6" key="2">
    <citation type="submission" date="2015-01" db="EMBL/GenBank/DDBJ databases">
        <title>Evolutionary Origins and Diversification of the Mycorrhizal Mutualists.</title>
        <authorList>
            <consortium name="DOE Joint Genome Institute"/>
            <consortium name="Mycorrhizal Genomics Consortium"/>
            <person name="Kohler A."/>
            <person name="Kuo A."/>
            <person name="Nagy L.G."/>
            <person name="Floudas D."/>
            <person name="Copeland A."/>
            <person name="Barry K.W."/>
            <person name="Cichocki N."/>
            <person name="Veneault-Fourrey C."/>
            <person name="LaButti K."/>
            <person name="Lindquist E.A."/>
            <person name="Lipzen A."/>
            <person name="Lundell T."/>
            <person name="Morin E."/>
            <person name="Murat C."/>
            <person name="Riley R."/>
            <person name="Ohm R."/>
            <person name="Sun H."/>
            <person name="Tunlid A."/>
            <person name="Henrissat B."/>
            <person name="Grigoriev I.V."/>
            <person name="Hibbett D.S."/>
            <person name="Martin F."/>
        </authorList>
    </citation>
    <scope>NUCLEOTIDE SEQUENCE [LARGE SCALE GENOMIC DNA]</scope>
    <source>
        <strain evidence="6">Foug A</strain>
    </source>
</reference>
<dbReference type="OrthoDB" id="3364670at2759"/>
<evidence type="ECO:0000256" key="2">
    <source>
        <dbReference type="ARBA" id="ARBA00022670"/>
    </source>
</evidence>
<dbReference type="SUPFAM" id="SSF54001">
    <property type="entry name" value="Cysteine proteinases"/>
    <property type="match status" value="1"/>
</dbReference>
<dbReference type="GO" id="GO:0006508">
    <property type="term" value="P:proteolysis"/>
    <property type="evidence" value="ECO:0007669"/>
    <property type="project" value="UniProtKB-KW"/>
</dbReference>
<dbReference type="InterPro" id="IPR003653">
    <property type="entry name" value="Peptidase_C48_C"/>
</dbReference>
<accession>A0A0C3AZU9</accession>
<organism evidence="5 6">
    <name type="scientific">Scleroderma citrinum Foug A</name>
    <dbReference type="NCBI Taxonomy" id="1036808"/>
    <lineage>
        <taxon>Eukaryota</taxon>
        <taxon>Fungi</taxon>
        <taxon>Dikarya</taxon>
        <taxon>Basidiomycota</taxon>
        <taxon>Agaricomycotina</taxon>
        <taxon>Agaricomycetes</taxon>
        <taxon>Agaricomycetidae</taxon>
        <taxon>Boletales</taxon>
        <taxon>Sclerodermatineae</taxon>
        <taxon>Sclerodermataceae</taxon>
        <taxon>Scleroderma</taxon>
    </lineage>
</organism>
<keyword evidence="3" id="KW-0378">Hydrolase</keyword>
<evidence type="ECO:0000259" key="4">
    <source>
        <dbReference type="PROSITE" id="PS50600"/>
    </source>
</evidence>
<dbReference type="GO" id="GO:0008234">
    <property type="term" value="F:cysteine-type peptidase activity"/>
    <property type="evidence" value="ECO:0007669"/>
    <property type="project" value="InterPro"/>
</dbReference>
<dbReference type="InParanoid" id="A0A0C3AZU9"/>
<dbReference type="EMBL" id="KN822004">
    <property type="protein sequence ID" value="KIM70522.1"/>
    <property type="molecule type" value="Genomic_DNA"/>
</dbReference>
<keyword evidence="6" id="KW-1185">Reference proteome</keyword>
<reference evidence="5 6" key="1">
    <citation type="submission" date="2014-04" db="EMBL/GenBank/DDBJ databases">
        <authorList>
            <consortium name="DOE Joint Genome Institute"/>
            <person name="Kuo A."/>
            <person name="Kohler A."/>
            <person name="Nagy L.G."/>
            <person name="Floudas D."/>
            <person name="Copeland A."/>
            <person name="Barry K.W."/>
            <person name="Cichocki N."/>
            <person name="Veneault-Fourrey C."/>
            <person name="LaButti K."/>
            <person name="Lindquist E.A."/>
            <person name="Lipzen A."/>
            <person name="Lundell T."/>
            <person name="Morin E."/>
            <person name="Murat C."/>
            <person name="Sun H."/>
            <person name="Tunlid A."/>
            <person name="Henrissat B."/>
            <person name="Grigoriev I.V."/>
            <person name="Hibbett D.S."/>
            <person name="Martin F."/>
            <person name="Nordberg H.P."/>
            <person name="Cantor M.N."/>
            <person name="Hua S.X."/>
        </authorList>
    </citation>
    <scope>NUCLEOTIDE SEQUENCE [LARGE SCALE GENOMIC DNA]</scope>
    <source>
        <strain evidence="5 6">Foug A</strain>
    </source>
</reference>
<dbReference type="Gene3D" id="3.40.395.10">
    <property type="entry name" value="Adenoviral Proteinase, Chain A"/>
    <property type="match status" value="1"/>
</dbReference>
<evidence type="ECO:0000256" key="3">
    <source>
        <dbReference type="ARBA" id="ARBA00022801"/>
    </source>
</evidence>
<dbReference type="AlphaFoldDB" id="A0A0C3AZU9"/>
<evidence type="ECO:0000313" key="5">
    <source>
        <dbReference type="EMBL" id="KIM70522.1"/>
    </source>
</evidence>
<sequence length="674" mass="75620">MQQESLSRGSCAEILAQRCPACFGSTLFGRLLDKGGDIHVAMDGNFHHWHRCSAGDCPPFYEPTYFIPKAQSSRPVVPDEVIDQCEASYEAADDQKQKVAMDIFNDTEFNILDPNITSRLRFATTTMHAYGHKWSCQLVYNPCLASGLGLSDGEGTERLWSRFIRLIGIERVSSWQHRIWLLDNHATAIGDEMRQGLGDWIRCHLKKGVGDQGAATQDVLDNCAQLSIRAHVPARLKKELDAILALQADLDSSNRVLQLARTTIEKGNASAGILEALASLECSHARLVTKAEALYSSLNVHEQFPELTNVSLNFVRILLMAQDLKINIRKRAVGSFFEWDKLDRAVGGKDKPLGAPYPFLQWLTPVVIDDHSVDTDDHWGLIDSTDVDPMEPPLNPEQVALSDILKTGHYDNQDGFESRDEAKTMCRIMLVWELPEVINVDCGFDMARSAHVPVSMTTVIRPSIDGFPRQTFLPSDTSILVSPQACLNNTCINNCTALLYSAFLPAAASCAILSTHDLPQVRHNADDDTLWCNVSWTRFWEKPVCILPIHRPLPVGHWVLCTIYFHSRQILLFDSFAEKQPWTQDIKDIMQLVCRLSNIAAQKMGTDRHDLGDWVAQPVSLEPQQSNGYDCGVWVLAQLAVVLRSYQLTGIEEDDIHHFRHFLQVLVHHIVQPA</sequence>
<protein>
    <recommendedName>
        <fullName evidence="4">Ubiquitin-like protease family profile domain-containing protein</fullName>
    </recommendedName>
</protein>